<dbReference type="HOGENOM" id="CLU_677803_0_0_3"/>
<dbReference type="GO" id="GO:0050530">
    <property type="term" value="F:glucosylglycerol 3-phosphatase activity"/>
    <property type="evidence" value="ECO:0007669"/>
    <property type="project" value="InterPro"/>
</dbReference>
<evidence type="ECO:0000313" key="1">
    <source>
        <dbReference type="EMBL" id="AFZ51286.1"/>
    </source>
</evidence>
<proteinExistence type="predicted"/>
<dbReference type="OrthoDB" id="445107at2"/>
<dbReference type="PIRSF" id="PIRSF020945">
    <property type="entry name" value="GGPPase"/>
    <property type="match status" value="1"/>
</dbReference>
<organism evidence="1 2">
    <name type="scientific">Dactylococcopsis salina (strain PCC 8305)</name>
    <name type="common">Myxobactron salinum</name>
    <dbReference type="NCBI Taxonomy" id="13035"/>
    <lineage>
        <taxon>Bacteria</taxon>
        <taxon>Bacillati</taxon>
        <taxon>Cyanobacteriota</taxon>
        <taxon>Cyanophyceae</taxon>
        <taxon>Nodosilineales</taxon>
        <taxon>Cymatolegaceae</taxon>
        <taxon>Dactylococcopsis</taxon>
    </lineage>
</organism>
<dbReference type="STRING" id="13035.Dacsa_2710"/>
<dbReference type="PATRIC" id="fig|13035.3.peg.3090"/>
<keyword evidence="2" id="KW-1185">Reference proteome</keyword>
<reference evidence="1" key="1">
    <citation type="submission" date="2012-04" db="EMBL/GenBank/DDBJ databases">
        <title>Finished genome of Dactylococcopsis salina PCC 8305.</title>
        <authorList>
            <consortium name="US DOE Joint Genome Institute"/>
            <person name="Gugger M."/>
            <person name="Coursin T."/>
            <person name="Rippka R."/>
            <person name="Tandeau De Marsac N."/>
            <person name="Huntemann M."/>
            <person name="Wei C.-L."/>
            <person name="Han J."/>
            <person name="Detter J.C."/>
            <person name="Han C."/>
            <person name="Tapia R."/>
            <person name="Daligault H."/>
            <person name="Chen A."/>
            <person name="Krypides N."/>
            <person name="Mavromatis K."/>
            <person name="Markowitz V."/>
            <person name="Szeto E."/>
            <person name="Ivanova N."/>
            <person name="Ovchinnikova G."/>
            <person name="Pagani I."/>
            <person name="Pati A."/>
            <person name="Goodwin L."/>
            <person name="Peters L."/>
            <person name="Pitluck S."/>
            <person name="Woyke T."/>
            <person name="Kerfeld C."/>
        </authorList>
    </citation>
    <scope>NUCLEOTIDE SEQUENCE [LARGE SCALE GENOMIC DNA]</scope>
    <source>
        <strain evidence="1">PCC 8305</strain>
    </source>
</reference>
<protein>
    <submittedName>
        <fullName evidence="1">Glucosylglycerol 3-phosphatase</fullName>
    </submittedName>
</protein>
<dbReference type="Pfam" id="PF09506">
    <property type="entry name" value="Salt_tol_Pase"/>
    <property type="match status" value="1"/>
</dbReference>
<dbReference type="EMBL" id="CP003944">
    <property type="protein sequence ID" value="AFZ51286.1"/>
    <property type="molecule type" value="Genomic_DNA"/>
</dbReference>
<dbReference type="NCBIfam" id="TIGR02399">
    <property type="entry name" value="salt_tol_Pase"/>
    <property type="match status" value="1"/>
</dbReference>
<dbReference type="KEGG" id="dsl:Dacsa_2710"/>
<dbReference type="Proteomes" id="UP000010482">
    <property type="component" value="Chromosome"/>
</dbReference>
<evidence type="ECO:0000313" key="2">
    <source>
        <dbReference type="Proteomes" id="UP000010482"/>
    </source>
</evidence>
<dbReference type="RefSeq" id="WP_015230275.1">
    <property type="nucleotide sequence ID" value="NC_019780.1"/>
</dbReference>
<accession>K9YWI8</accession>
<dbReference type="eggNOG" id="ENOG502Z8T5">
    <property type="taxonomic scope" value="Bacteria"/>
</dbReference>
<dbReference type="InterPro" id="IPR012765">
    <property type="entry name" value="GGPPase"/>
</dbReference>
<name>K9YWI8_DACS8</name>
<sequence>MSKFHPLLQENSPSLNHQKLADILTNYDNILIIQDLDGVCMELVKDPLNRTIEPKYVEATKAFSDQFYVLTNGEHIGKRGVNSIIDRAFGDADFVHKNSLYLPGLAAGGVQWQNRKGNVSHPGVTEKELAFLATVPQRIREQLEQFFKQFSDTRSSAEIESDIEASILDNMASPTANLNTIYDRLKTNPERYFQLQKTMAQLMETLLSEAHQQGLTDSFFVHYAPNLGRDKNGKEILRPVEKTDSGTTDFQFMIRGAIKEAGVLYLLNYYYYQRTGNYPLGKDFNVRDAPNNYSELLQLVKNNFDFNLMPILIGVGDTVNSSVTEINGKIEARRGGSDRAFLQLIQDIHPNNIVVYIDSSGGEVKNRKPVRIETTPNGEAKVTETPTDPRDINDPLTLNLIFPRGHSEYTAFFRDVATKKLNRN</sequence>
<gene>
    <name evidence="1" type="ORF">Dacsa_2710</name>
</gene>
<dbReference type="AlphaFoldDB" id="K9YWI8"/>